<dbReference type="EMBL" id="BTRK01000004">
    <property type="protein sequence ID" value="GMR46805.1"/>
    <property type="molecule type" value="Genomic_DNA"/>
</dbReference>
<name>A0AAN5CLT3_9BILA</name>
<reference evidence="2" key="2">
    <citation type="submission" date="2023-06" db="EMBL/GenBank/DDBJ databases">
        <title>Genome assembly of Pristionchus species.</title>
        <authorList>
            <person name="Yoshida K."/>
            <person name="Sommer R.J."/>
        </authorList>
    </citation>
    <scope>NUCLEOTIDE SEQUENCE</scope>
    <source>
        <strain evidence="2">RS5460</strain>
    </source>
</reference>
<evidence type="ECO:0000313" key="4">
    <source>
        <dbReference type="EMBL" id="GMR46811.1"/>
    </source>
</evidence>
<evidence type="ECO:0000313" key="6">
    <source>
        <dbReference type="EMBL" id="GMR46818.1"/>
    </source>
</evidence>
<dbReference type="EMBL" id="BTRK01000004">
    <property type="protein sequence ID" value="GMR46811.1"/>
    <property type="molecule type" value="Genomic_DNA"/>
</dbReference>
<comment type="caution">
    <text evidence="2">The sequence shown here is derived from an EMBL/GenBank/DDBJ whole genome shotgun (WGS) entry which is preliminary data.</text>
</comment>
<dbReference type="Proteomes" id="UP001328107">
    <property type="component" value="Unassembled WGS sequence"/>
</dbReference>
<organism evidence="2 7">
    <name type="scientific">Pristionchus mayeri</name>
    <dbReference type="NCBI Taxonomy" id="1317129"/>
    <lineage>
        <taxon>Eukaryota</taxon>
        <taxon>Metazoa</taxon>
        <taxon>Ecdysozoa</taxon>
        <taxon>Nematoda</taxon>
        <taxon>Chromadorea</taxon>
        <taxon>Rhabditida</taxon>
        <taxon>Rhabditina</taxon>
        <taxon>Diplogasteromorpha</taxon>
        <taxon>Diplogasteroidea</taxon>
        <taxon>Neodiplogasteridae</taxon>
        <taxon>Pristionchus</taxon>
    </lineage>
</organism>
<dbReference type="EMBL" id="BTRK01000004">
    <property type="protein sequence ID" value="GMR46818.1"/>
    <property type="molecule type" value="Genomic_DNA"/>
</dbReference>
<dbReference type="EMBL" id="BTRK01000004">
    <property type="protein sequence ID" value="GMR46815.1"/>
    <property type="molecule type" value="Genomic_DNA"/>
</dbReference>
<evidence type="ECO:0000313" key="2">
    <source>
        <dbReference type="EMBL" id="GMR46805.1"/>
    </source>
</evidence>
<keyword evidence="7" id="KW-1185">Reference proteome</keyword>
<evidence type="ECO:0000313" key="7">
    <source>
        <dbReference type="Proteomes" id="UP001328107"/>
    </source>
</evidence>
<evidence type="ECO:0000313" key="5">
    <source>
        <dbReference type="EMBL" id="GMR46815.1"/>
    </source>
</evidence>
<evidence type="ECO:0000313" key="3">
    <source>
        <dbReference type="EMBL" id="GMR46808.1"/>
    </source>
</evidence>
<protein>
    <submittedName>
        <fullName evidence="2">Uncharacterized protein</fullName>
    </submittedName>
</protein>
<reference evidence="7" key="1">
    <citation type="submission" date="2022-10" db="EMBL/GenBank/DDBJ databases">
        <title>Genome assembly of Pristionchus species.</title>
        <authorList>
            <person name="Yoshida K."/>
            <person name="Sommer R.J."/>
        </authorList>
    </citation>
    <scope>NUCLEOTIDE SEQUENCE [LARGE SCALE GENOMIC DNA]</scope>
    <source>
        <strain evidence="4 7">RS5460</strain>
    </source>
</reference>
<dbReference type="AlphaFoldDB" id="A0AAN5CLT3"/>
<accession>A0AAN5CLT3</accession>
<dbReference type="EMBL" id="BTRK01000004">
    <property type="protein sequence ID" value="GMR46808.1"/>
    <property type="molecule type" value="Genomic_DNA"/>
</dbReference>
<gene>
    <name evidence="2" type="ORF">PMAYCL1PPCAC_17000</name>
    <name evidence="3" type="ORF">PMAYCL1PPCAC_17003</name>
    <name evidence="4" type="ORF">PMAYCL1PPCAC_17006</name>
    <name evidence="5" type="ORF">PMAYCL1PPCAC_17010</name>
    <name evidence="6" type="ORF">PMAYCL1PPCAC_17013</name>
</gene>
<evidence type="ECO:0000256" key="1">
    <source>
        <dbReference type="SAM" id="MobiDB-lite"/>
    </source>
</evidence>
<sequence>AICEKASQMVRRAHDDRVKLQLEKIAAERSIKSNEAAIASTKFLIGLESRKRKSPEAQVEGSKKERNE</sequence>
<proteinExistence type="predicted"/>
<feature type="region of interest" description="Disordered" evidence="1">
    <location>
        <begin position="49"/>
        <end position="68"/>
    </location>
</feature>
<feature type="non-terminal residue" evidence="2">
    <location>
        <position position="1"/>
    </location>
</feature>